<dbReference type="Proteomes" id="UP000035704">
    <property type="component" value="Chromosome"/>
</dbReference>
<protein>
    <submittedName>
        <fullName evidence="2">Putative Zn peptidase</fullName>
    </submittedName>
</protein>
<dbReference type="Gene3D" id="1.10.10.2910">
    <property type="match status" value="1"/>
</dbReference>
<reference evidence="2 3" key="1">
    <citation type="submission" date="2014-10" db="EMBL/GenBank/DDBJ databases">
        <title>Genome sequence of Clostridium aceticum DSM 1496.</title>
        <authorList>
            <person name="Poehlein A."/>
            <person name="Schiel-Bengelsdorf B."/>
            <person name="Gottschalk G."/>
            <person name="Duerre P."/>
            <person name="Daniel R."/>
        </authorList>
    </citation>
    <scope>NUCLEOTIDE SEQUENCE [LARGE SCALE GENOMIC DNA]</scope>
    <source>
        <strain evidence="2 3">DSM 1496</strain>
    </source>
</reference>
<name>A0A0D8IC94_9CLOT</name>
<dbReference type="RefSeq" id="WP_044823739.1">
    <property type="nucleotide sequence ID" value="NZ_CP009687.1"/>
</dbReference>
<dbReference type="STRING" id="84022.CACET_c15300"/>
<dbReference type="KEGG" id="cace:CACET_c15300"/>
<dbReference type="AlphaFoldDB" id="A0A0D8IC94"/>
<sequence length="144" mass="16805">MDICAYVKQIIEKHKTNNPFEIAKEKNIIVIFEKLAKIRGYYEYNKRCKYIHINEDLPSEEQHLVCAHELGHALLHPKVNIIFITSNTLFVKNKFEIEANKFAAELLIQDDLLHNYEGLSIEQIAVAENLNMELLKLKFDLGCF</sequence>
<feature type="domain" description="IrrE N-terminal-like" evidence="1">
    <location>
        <begin position="23"/>
        <end position="124"/>
    </location>
</feature>
<dbReference type="InterPro" id="IPR052345">
    <property type="entry name" value="Rad_response_metalloprotease"/>
</dbReference>
<dbReference type="PANTHER" id="PTHR43236">
    <property type="entry name" value="ANTITOXIN HIGA1"/>
    <property type="match status" value="1"/>
</dbReference>
<dbReference type="InterPro" id="IPR010359">
    <property type="entry name" value="IrrE_HExxH"/>
</dbReference>
<evidence type="ECO:0000259" key="1">
    <source>
        <dbReference type="Pfam" id="PF06114"/>
    </source>
</evidence>
<organism evidence="2 3">
    <name type="scientific">Clostridium aceticum</name>
    <dbReference type="NCBI Taxonomy" id="84022"/>
    <lineage>
        <taxon>Bacteria</taxon>
        <taxon>Bacillati</taxon>
        <taxon>Bacillota</taxon>
        <taxon>Clostridia</taxon>
        <taxon>Eubacteriales</taxon>
        <taxon>Clostridiaceae</taxon>
        <taxon>Clostridium</taxon>
    </lineage>
</organism>
<dbReference type="Pfam" id="PF06114">
    <property type="entry name" value="Peptidase_M78"/>
    <property type="match status" value="1"/>
</dbReference>
<evidence type="ECO:0000313" key="3">
    <source>
        <dbReference type="Proteomes" id="UP000035704"/>
    </source>
</evidence>
<dbReference type="PANTHER" id="PTHR43236:SF1">
    <property type="entry name" value="BLL7220 PROTEIN"/>
    <property type="match status" value="1"/>
</dbReference>
<accession>A0A0D8IC94</accession>
<proteinExistence type="predicted"/>
<evidence type="ECO:0000313" key="2">
    <source>
        <dbReference type="EMBL" id="AKL94979.1"/>
    </source>
</evidence>
<dbReference type="OrthoDB" id="9816277at2"/>
<keyword evidence="3" id="KW-1185">Reference proteome</keyword>
<dbReference type="EMBL" id="CP009687">
    <property type="protein sequence ID" value="AKL94979.1"/>
    <property type="molecule type" value="Genomic_DNA"/>
</dbReference>
<gene>
    <name evidence="2" type="ORF">CACET_c15300</name>
</gene>
<dbReference type="PATRIC" id="fig|84022.5.peg.2982"/>